<organism evidence="2 3">
    <name type="scientific">Iodidimonas nitroreducens</name>
    <dbReference type="NCBI Taxonomy" id="1236968"/>
    <lineage>
        <taxon>Bacteria</taxon>
        <taxon>Pseudomonadati</taxon>
        <taxon>Pseudomonadota</taxon>
        <taxon>Alphaproteobacteria</taxon>
        <taxon>Iodidimonadales</taxon>
        <taxon>Iodidimonadaceae</taxon>
        <taxon>Iodidimonas</taxon>
    </lineage>
</organism>
<dbReference type="Gene3D" id="2.30.40.10">
    <property type="entry name" value="Urease, subunit C, domain 1"/>
    <property type="match status" value="1"/>
</dbReference>
<feature type="signal peptide" evidence="1">
    <location>
        <begin position="1"/>
        <end position="20"/>
    </location>
</feature>
<reference evidence="2 3" key="1">
    <citation type="submission" date="2019-09" db="EMBL/GenBank/DDBJ databases">
        <title>NBRP : Genome information of microbial organism related human and environment.</title>
        <authorList>
            <person name="Hattori M."/>
            <person name="Oshima K."/>
            <person name="Inaba H."/>
            <person name="Suda W."/>
            <person name="Sakamoto M."/>
            <person name="Iino T."/>
            <person name="Kitahara M."/>
            <person name="Oshida Y."/>
            <person name="Iida T."/>
            <person name="Kudo T."/>
            <person name="Itoh T."/>
            <person name="Ohkuma M."/>
        </authorList>
    </citation>
    <scope>NUCLEOTIDE SEQUENCE [LARGE SCALE GENOMIC DNA]</scope>
    <source>
        <strain evidence="2 3">Q-1</strain>
    </source>
</reference>
<sequence>MFRFVAALCVGLIGAPLAQAEKVDLLITNATLVTMDGSRQVIDQGVVAIRDRLIVKVGGPALAADYERAADRRRGGYRDARHDQSA</sequence>
<protein>
    <recommendedName>
        <fullName evidence="4">Amidohydrolase-related domain-containing protein</fullName>
    </recommendedName>
</protein>
<dbReference type="EMBL" id="BKCN01000004">
    <property type="protein sequence ID" value="GER03546.1"/>
    <property type="molecule type" value="Genomic_DNA"/>
</dbReference>
<dbReference type="Proteomes" id="UP000324996">
    <property type="component" value="Unassembled WGS sequence"/>
</dbReference>
<feature type="chain" id="PRO_5023138280" description="Amidohydrolase-related domain-containing protein" evidence="1">
    <location>
        <begin position="21"/>
        <end position="86"/>
    </location>
</feature>
<evidence type="ECO:0000256" key="1">
    <source>
        <dbReference type="SAM" id="SignalP"/>
    </source>
</evidence>
<evidence type="ECO:0008006" key="4">
    <source>
        <dbReference type="Google" id="ProtNLM"/>
    </source>
</evidence>
<keyword evidence="1" id="KW-0732">Signal</keyword>
<dbReference type="AlphaFoldDB" id="A0A5A7N960"/>
<dbReference type="RefSeq" id="WP_313979654.1">
    <property type="nucleotide sequence ID" value="NZ_BKCN01000004.1"/>
</dbReference>
<name>A0A5A7N960_9PROT</name>
<dbReference type="InterPro" id="IPR011059">
    <property type="entry name" value="Metal-dep_hydrolase_composite"/>
</dbReference>
<keyword evidence="3" id="KW-1185">Reference proteome</keyword>
<evidence type="ECO:0000313" key="2">
    <source>
        <dbReference type="EMBL" id="GER03546.1"/>
    </source>
</evidence>
<dbReference type="SUPFAM" id="SSF51338">
    <property type="entry name" value="Composite domain of metallo-dependent hydrolases"/>
    <property type="match status" value="1"/>
</dbReference>
<evidence type="ECO:0000313" key="3">
    <source>
        <dbReference type="Proteomes" id="UP000324996"/>
    </source>
</evidence>
<proteinExistence type="predicted"/>
<gene>
    <name evidence="2" type="ORF">JCM17846_12280</name>
</gene>
<dbReference type="GO" id="GO:0016810">
    <property type="term" value="F:hydrolase activity, acting on carbon-nitrogen (but not peptide) bonds"/>
    <property type="evidence" value="ECO:0007669"/>
    <property type="project" value="InterPro"/>
</dbReference>
<comment type="caution">
    <text evidence="2">The sequence shown here is derived from an EMBL/GenBank/DDBJ whole genome shotgun (WGS) entry which is preliminary data.</text>
</comment>
<accession>A0A5A7N960</accession>